<evidence type="ECO:0000313" key="2">
    <source>
        <dbReference type="Proteomes" id="UP000476511"/>
    </source>
</evidence>
<proteinExistence type="predicted"/>
<sequence length="270" mass="28833">MRTYSSTQDERRAVADCLTALVSASKTVQRAMRGTSPRGVIALDPTREINAAVRLIALHQSVATDHLASFAGLLTLPGSHGPSLATLDRSLLETWARAWWVMDAPTSTRAEYRARAMVVAELEAGAARGIQMLSTEPIGVAIQRAMRERDEIRVVVREKVPRPTALAKQMLQQIGSPAGEAAAIYSHLSGVAHGESVFTESLSERPGGPDFPEIALPSDNLAKYCTTVFGVTVIGTSQLIRVWQLPAAVGDAFAQATADVASMLRTAESG</sequence>
<comment type="caution">
    <text evidence="1">The sequence shown here is derived from an EMBL/GenBank/DDBJ whole genome shotgun (WGS) entry which is preliminary data.</text>
</comment>
<gene>
    <name evidence="1" type="ORF">GJR97_12855</name>
</gene>
<reference evidence="1 2" key="1">
    <citation type="submission" date="2019-11" db="EMBL/GenBank/DDBJ databases">
        <title>Agromyces kandeliae sp. nov., isolated from mangrove soil.</title>
        <authorList>
            <person name="Wang R."/>
        </authorList>
    </citation>
    <scope>NUCLEOTIDE SEQUENCE [LARGE SCALE GENOMIC DNA]</scope>
    <source>
        <strain evidence="1 2">Q22</strain>
    </source>
</reference>
<organism evidence="1 2">
    <name type="scientific">Agromyces kandeliae</name>
    <dbReference type="NCBI Taxonomy" id="2666141"/>
    <lineage>
        <taxon>Bacteria</taxon>
        <taxon>Bacillati</taxon>
        <taxon>Actinomycetota</taxon>
        <taxon>Actinomycetes</taxon>
        <taxon>Micrococcales</taxon>
        <taxon>Microbacteriaceae</taxon>
        <taxon>Agromyces</taxon>
    </lineage>
</organism>
<keyword evidence="2" id="KW-1185">Reference proteome</keyword>
<accession>A0A6L5R3I3</accession>
<protein>
    <submittedName>
        <fullName evidence="1">Uncharacterized protein</fullName>
    </submittedName>
</protein>
<dbReference type="EMBL" id="WKJD01000018">
    <property type="protein sequence ID" value="MRX44611.1"/>
    <property type="molecule type" value="Genomic_DNA"/>
</dbReference>
<dbReference type="Proteomes" id="UP000476511">
    <property type="component" value="Unassembled WGS sequence"/>
</dbReference>
<dbReference type="RefSeq" id="WP_154347082.1">
    <property type="nucleotide sequence ID" value="NZ_WKJD01000018.1"/>
</dbReference>
<name>A0A6L5R3I3_9MICO</name>
<dbReference type="AlphaFoldDB" id="A0A6L5R3I3"/>
<evidence type="ECO:0000313" key="1">
    <source>
        <dbReference type="EMBL" id="MRX44611.1"/>
    </source>
</evidence>